<organism evidence="2">
    <name type="scientific">uncultured Pseudonocardia sp</name>
    <dbReference type="NCBI Taxonomy" id="211455"/>
    <lineage>
        <taxon>Bacteria</taxon>
        <taxon>Bacillati</taxon>
        <taxon>Actinomycetota</taxon>
        <taxon>Actinomycetes</taxon>
        <taxon>Pseudonocardiales</taxon>
        <taxon>Pseudonocardiaceae</taxon>
        <taxon>Pseudonocardia</taxon>
        <taxon>environmental samples</taxon>
    </lineage>
</organism>
<feature type="non-terminal residue" evidence="2">
    <location>
        <position position="97"/>
    </location>
</feature>
<feature type="region of interest" description="Disordered" evidence="1">
    <location>
        <begin position="1"/>
        <end position="56"/>
    </location>
</feature>
<dbReference type="EMBL" id="CADCUS010000508">
    <property type="protein sequence ID" value="CAA9436037.1"/>
    <property type="molecule type" value="Genomic_DNA"/>
</dbReference>
<feature type="non-terminal residue" evidence="2">
    <location>
        <position position="1"/>
    </location>
</feature>
<proteinExistence type="predicted"/>
<evidence type="ECO:0000256" key="1">
    <source>
        <dbReference type="SAM" id="MobiDB-lite"/>
    </source>
</evidence>
<feature type="compositionally biased region" description="Basic and acidic residues" evidence="1">
    <location>
        <begin position="43"/>
        <end position="55"/>
    </location>
</feature>
<protein>
    <submittedName>
        <fullName evidence="2">Uncharacterized protein</fullName>
    </submittedName>
</protein>
<evidence type="ECO:0000313" key="2">
    <source>
        <dbReference type="EMBL" id="CAA9436037.1"/>
    </source>
</evidence>
<gene>
    <name evidence="2" type="ORF">AVDCRST_MAG66-3609</name>
</gene>
<name>A0A6J4Q7W1_9PSEU</name>
<dbReference type="AlphaFoldDB" id="A0A6J4Q7W1"/>
<accession>A0A6J4Q7W1</accession>
<reference evidence="2" key="1">
    <citation type="submission" date="2020-02" db="EMBL/GenBank/DDBJ databases">
        <authorList>
            <person name="Meier V. D."/>
        </authorList>
    </citation>
    <scope>NUCLEOTIDE SEQUENCE</scope>
    <source>
        <strain evidence="2">AVDCRST_MAG66</strain>
    </source>
</reference>
<sequence>AQRPRPAHPAGDGGPAPTQRSALRVELRAPHRRAGRGPSAEVRPPDHGPGRRDRAVAPARLREHRAHHWLGGRPAGPAVRPAAASWPWCGTGGTALL</sequence>